<dbReference type="OrthoDB" id="6077919at2759"/>
<name>A0A8K0JVU6_LADFU</name>
<comment type="caution">
    <text evidence="2">The sequence shown here is derived from an EMBL/GenBank/DDBJ whole genome shotgun (WGS) entry which is preliminary data.</text>
</comment>
<gene>
    <name evidence="2" type="ORF">J437_LFUL005028</name>
</gene>
<dbReference type="AlphaFoldDB" id="A0A8K0JVU6"/>
<reference evidence="2" key="1">
    <citation type="submission" date="2013-04" db="EMBL/GenBank/DDBJ databases">
        <authorList>
            <person name="Qu J."/>
            <person name="Murali S.C."/>
            <person name="Bandaranaike D."/>
            <person name="Bellair M."/>
            <person name="Blankenburg K."/>
            <person name="Chao H."/>
            <person name="Dinh H."/>
            <person name="Doddapaneni H."/>
            <person name="Downs B."/>
            <person name="Dugan-Rocha S."/>
            <person name="Elkadiri S."/>
            <person name="Gnanaolivu R.D."/>
            <person name="Hernandez B."/>
            <person name="Javaid M."/>
            <person name="Jayaseelan J.C."/>
            <person name="Lee S."/>
            <person name="Li M."/>
            <person name="Ming W."/>
            <person name="Munidasa M."/>
            <person name="Muniz J."/>
            <person name="Nguyen L."/>
            <person name="Ongeri F."/>
            <person name="Osuji N."/>
            <person name="Pu L.-L."/>
            <person name="Puazo M."/>
            <person name="Qu C."/>
            <person name="Quiroz J."/>
            <person name="Raj R."/>
            <person name="Weissenberger G."/>
            <person name="Xin Y."/>
            <person name="Zou X."/>
            <person name="Han Y."/>
            <person name="Richards S."/>
            <person name="Worley K."/>
            <person name="Muzny D."/>
            <person name="Gibbs R."/>
        </authorList>
    </citation>
    <scope>NUCLEOTIDE SEQUENCE</scope>
    <source>
        <strain evidence="2">Sampled in the wild</strain>
    </source>
</reference>
<accession>A0A8K0JVU6</accession>
<dbReference type="InterPro" id="IPR029526">
    <property type="entry name" value="PGBD"/>
</dbReference>
<protein>
    <recommendedName>
        <fullName evidence="1">PiggyBac transposable element-derived protein domain-containing protein</fullName>
    </recommendedName>
</protein>
<dbReference type="Proteomes" id="UP000792457">
    <property type="component" value="Unassembled WGS sequence"/>
</dbReference>
<organism evidence="2 3">
    <name type="scientific">Ladona fulva</name>
    <name type="common">Scarce chaser dragonfly</name>
    <name type="synonym">Libellula fulva</name>
    <dbReference type="NCBI Taxonomy" id="123851"/>
    <lineage>
        <taxon>Eukaryota</taxon>
        <taxon>Metazoa</taxon>
        <taxon>Ecdysozoa</taxon>
        <taxon>Arthropoda</taxon>
        <taxon>Hexapoda</taxon>
        <taxon>Insecta</taxon>
        <taxon>Pterygota</taxon>
        <taxon>Palaeoptera</taxon>
        <taxon>Odonata</taxon>
        <taxon>Epiprocta</taxon>
        <taxon>Anisoptera</taxon>
        <taxon>Libelluloidea</taxon>
        <taxon>Libellulidae</taxon>
        <taxon>Ladona</taxon>
    </lineage>
</organism>
<sequence length="180" mass="20032">MEVYAGKQPGRSYCVSNKPLDVVKRIEAPLFGSCHNISTDNWFTDFNFIDELKTKKLSNVGTVRKNKRQLPFLFVNVKGRAQYSSMFGFHDGMVLASYPLCKGKNIIFASSLLSDDNINPGSGFKQKPEVITFHNSTKSCVDTADQMCAICSVDHNKVLANRNLLCHAKSGGHQFSSYLP</sequence>
<feature type="domain" description="PiggyBac transposable element-derived protein" evidence="1">
    <location>
        <begin position="2"/>
        <end position="156"/>
    </location>
</feature>
<evidence type="ECO:0000259" key="1">
    <source>
        <dbReference type="Pfam" id="PF13843"/>
    </source>
</evidence>
<dbReference type="EMBL" id="KZ308144">
    <property type="protein sequence ID" value="KAG8222822.1"/>
    <property type="molecule type" value="Genomic_DNA"/>
</dbReference>
<dbReference type="Pfam" id="PF13843">
    <property type="entry name" value="DDE_Tnp_1_7"/>
    <property type="match status" value="1"/>
</dbReference>
<evidence type="ECO:0000313" key="2">
    <source>
        <dbReference type="EMBL" id="KAG8222822.1"/>
    </source>
</evidence>
<reference evidence="2" key="2">
    <citation type="submission" date="2017-10" db="EMBL/GenBank/DDBJ databases">
        <title>Ladona fulva Genome sequencing and assembly.</title>
        <authorList>
            <person name="Murali S."/>
            <person name="Richards S."/>
            <person name="Bandaranaike D."/>
            <person name="Bellair M."/>
            <person name="Blankenburg K."/>
            <person name="Chao H."/>
            <person name="Dinh H."/>
            <person name="Doddapaneni H."/>
            <person name="Dugan-Rocha S."/>
            <person name="Elkadiri S."/>
            <person name="Gnanaolivu R."/>
            <person name="Hernandez B."/>
            <person name="Skinner E."/>
            <person name="Javaid M."/>
            <person name="Lee S."/>
            <person name="Li M."/>
            <person name="Ming W."/>
            <person name="Munidasa M."/>
            <person name="Muniz J."/>
            <person name="Nguyen L."/>
            <person name="Hughes D."/>
            <person name="Osuji N."/>
            <person name="Pu L.-L."/>
            <person name="Puazo M."/>
            <person name="Qu C."/>
            <person name="Quiroz J."/>
            <person name="Raj R."/>
            <person name="Weissenberger G."/>
            <person name="Xin Y."/>
            <person name="Zou X."/>
            <person name="Han Y."/>
            <person name="Worley K."/>
            <person name="Muzny D."/>
            <person name="Gibbs R."/>
        </authorList>
    </citation>
    <scope>NUCLEOTIDE SEQUENCE</scope>
    <source>
        <strain evidence="2">Sampled in the wild</strain>
    </source>
</reference>
<evidence type="ECO:0000313" key="3">
    <source>
        <dbReference type="Proteomes" id="UP000792457"/>
    </source>
</evidence>
<keyword evidence="3" id="KW-1185">Reference proteome</keyword>
<proteinExistence type="predicted"/>